<dbReference type="EMBL" id="WOCE01000018">
    <property type="protein sequence ID" value="KAE9594126.1"/>
    <property type="molecule type" value="Genomic_DNA"/>
</dbReference>
<sequence>MNYFRTQKRETTLSYPILSFSNTFTNNTPISVPKPLSPRERFIGGQAVLETAVLRWGKSSAHCQQWEPPCLVWTLWGSDCLQ</sequence>
<protein>
    <submittedName>
        <fullName evidence="1">Uncharacterized protein</fullName>
    </submittedName>
</protein>
<dbReference type="Proteomes" id="UP000447434">
    <property type="component" value="Chromosome 18"/>
</dbReference>
<name>A0A6A4NKD6_LUPAL</name>
<keyword evidence="2" id="KW-1185">Reference proteome</keyword>
<reference evidence="2" key="1">
    <citation type="journal article" date="2020" name="Nat. Commun.">
        <title>Genome sequence of the cluster root forming white lupin.</title>
        <authorList>
            <person name="Hufnagel B."/>
            <person name="Marques A."/>
            <person name="Soriano A."/>
            <person name="Marques L."/>
            <person name="Divol F."/>
            <person name="Doumas P."/>
            <person name="Sallet E."/>
            <person name="Mancinotti D."/>
            <person name="Carrere S."/>
            <person name="Marande W."/>
            <person name="Arribat S."/>
            <person name="Keller J."/>
            <person name="Huneau C."/>
            <person name="Blein T."/>
            <person name="Aime D."/>
            <person name="Laguerre M."/>
            <person name="Taylor J."/>
            <person name="Schubert V."/>
            <person name="Nelson M."/>
            <person name="Geu-Flores F."/>
            <person name="Crespi M."/>
            <person name="Gallardo-Guerrero K."/>
            <person name="Delaux P.-M."/>
            <person name="Salse J."/>
            <person name="Berges H."/>
            <person name="Guyot R."/>
            <person name="Gouzy J."/>
            <person name="Peret B."/>
        </authorList>
    </citation>
    <scope>NUCLEOTIDE SEQUENCE [LARGE SCALE GENOMIC DNA]</scope>
    <source>
        <strain evidence="2">cv. Amiga</strain>
    </source>
</reference>
<evidence type="ECO:0000313" key="2">
    <source>
        <dbReference type="Proteomes" id="UP000447434"/>
    </source>
</evidence>
<accession>A0A6A4NKD6</accession>
<proteinExistence type="predicted"/>
<evidence type="ECO:0000313" key="1">
    <source>
        <dbReference type="EMBL" id="KAE9594126.1"/>
    </source>
</evidence>
<organism evidence="1 2">
    <name type="scientific">Lupinus albus</name>
    <name type="common">White lupine</name>
    <name type="synonym">Lupinus termis</name>
    <dbReference type="NCBI Taxonomy" id="3870"/>
    <lineage>
        <taxon>Eukaryota</taxon>
        <taxon>Viridiplantae</taxon>
        <taxon>Streptophyta</taxon>
        <taxon>Embryophyta</taxon>
        <taxon>Tracheophyta</taxon>
        <taxon>Spermatophyta</taxon>
        <taxon>Magnoliopsida</taxon>
        <taxon>eudicotyledons</taxon>
        <taxon>Gunneridae</taxon>
        <taxon>Pentapetalae</taxon>
        <taxon>rosids</taxon>
        <taxon>fabids</taxon>
        <taxon>Fabales</taxon>
        <taxon>Fabaceae</taxon>
        <taxon>Papilionoideae</taxon>
        <taxon>50 kb inversion clade</taxon>
        <taxon>genistoids sensu lato</taxon>
        <taxon>core genistoids</taxon>
        <taxon>Genisteae</taxon>
        <taxon>Lupinus</taxon>
    </lineage>
</organism>
<comment type="caution">
    <text evidence="1">The sequence shown here is derived from an EMBL/GenBank/DDBJ whole genome shotgun (WGS) entry which is preliminary data.</text>
</comment>
<gene>
    <name evidence="1" type="ORF">Lalb_Chr18g0050471</name>
</gene>
<dbReference type="AlphaFoldDB" id="A0A6A4NKD6"/>